<evidence type="ECO:0000259" key="6">
    <source>
        <dbReference type="Pfam" id="PF00441"/>
    </source>
</evidence>
<dbReference type="GO" id="GO:0050660">
    <property type="term" value="F:flavin adenine dinucleotide binding"/>
    <property type="evidence" value="ECO:0007669"/>
    <property type="project" value="InterPro"/>
</dbReference>
<dbReference type="Gene3D" id="2.40.110.10">
    <property type="entry name" value="Butyryl-CoA Dehydrogenase, subunit A, domain 2"/>
    <property type="match status" value="1"/>
</dbReference>
<dbReference type="Proteomes" id="UP000446768">
    <property type="component" value="Unassembled WGS sequence"/>
</dbReference>
<evidence type="ECO:0000256" key="3">
    <source>
        <dbReference type="ARBA" id="ARBA00022630"/>
    </source>
</evidence>
<comment type="similarity">
    <text evidence="2">Belongs to the acyl-CoA dehydrogenase family.</text>
</comment>
<keyword evidence="3" id="KW-0285">Flavoprotein</keyword>
<keyword evidence="9" id="KW-1185">Reference proteome</keyword>
<dbReference type="SUPFAM" id="SSF47203">
    <property type="entry name" value="Acyl-CoA dehydrogenase C-terminal domain-like"/>
    <property type="match status" value="1"/>
</dbReference>
<sequence>MSTDHDTISMLRDAVQRYTNDHYGFLDRAGVLGRAPGFSPRAWRDYADFGWLALRLPEDDGGIDADAAAIGVLMEAAGRRLLLEPLLASAVLGTGLLLRTGSAAQRQAWLPQLADGSVKLAFAHQDDANAPCVWRDGLLDGVKTGVLHGDVADRVIVAARNPAGDAVLCMVAAGDLAASSYRLVDGRGAANLRFDGARAEMLGQPGQPAQDAIALALDEAAVALCAEAYGVIASLVAISGAYLKMRKQFGKPIGTNQALQHRMVDMYLLQEESRALVNAAQQVLALPRAERERVVSGARAYVGAAVRRVANEAVQMHGGLGITEELDVSHYFRRAMTIDSLFGGRDLHMARFTAHSLTADQPGEQPCVPM</sequence>
<evidence type="ECO:0000256" key="1">
    <source>
        <dbReference type="ARBA" id="ARBA00001974"/>
    </source>
</evidence>
<dbReference type="PANTHER" id="PTHR43884">
    <property type="entry name" value="ACYL-COA DEHYDROGENASE"/>
    <property type="match status" value="1"/>
</dbReference>
<dbReference type="InterPro" id="IPR036250">
    <property type="entry name" value="AcylCo_DH-like_C"/>
</dbReference>
<dbReference type="Gene3D" id="1.10.540.10">
    <property type="entry name" value="Acyl-CoA dehydrogenase/oxidase, N-terminal domain"/>
    <property type="match status" value="1"/>
</dbReference>
<dbReference type="PANTHER" id="PTHR43884:SF20">
    <property type="entry name" value="ACYL-COA DEHYDROGENASE FADE28"/>
    <property type="match status" value="1"/>
</dbReference>
<gene>
    <name evidence="8" type="ORF">GJ700_07955</name>
</gene>
<evidence type="ECO:0000259" key="7">
    <source>
        <dbReference type="Pfam" id="PF02771"/>
    </source>
</evidence>
<dbReference type="Gene3D" id="1.20.140.10">
    <property type="entry name" value="Butyryl-CoA Dehydrogenase, subunit A, domain 3"/>
    <property type="match status" value="1"/>
</dbReference>
<dbReference type="InterPro" id="IPR009075">
    <property type="entry name" value="AcylCo_DH/oxidase_C"/>
</dbReference>
<comment type="cofactor">
    <cofactor evidence="1">
        <name>FAD</name>
        <dbReference type="ChEBI" id="CHEBI:57692"/>
    </cofactor>
</comment>
<keyword evidence="5" id="KW-0560">Oxidoreductase</keyword>
<organism evidence="8 9">
    <name type="scientific">Pseudoduganella rivuli</name>
    <dbReference type="NCBI Taxonomy" id="2666085"/>
    <lineage>
        <taxon>Bacteria</taxon>
        <taxon>Pseudomonadati</taxon>
        <taxon>Pseudomonadota</taxon>
        <taxon>Betaproteobacteria</taxon>
        <taxon>Burkholderiales</taxon>
        <taxon>Oxalobacteraceae</taxon>
        <taxon>Telluria group</taxon>
        <taxon>Pseudoduganella</taxon>
    </lineage>
</organism>
<dbReference type="InterPro" id="IPR009100">
    <property type="entry name" value="AcylCoA_DH/oxidase_NM_dom_sf"/>
</dbReference>
<evidence type="ECO:0000256" key="5">
    <source>
        <dbReference type="ARBA" id="ARBA00023002"/>
    </source>
</evidence>
<dbReference type="Pfam" id="PF00441">
    <property type="entry name" value="Acyl-CoA_dh_1"/>
    <property type="match status" value="1"/>
</dbReference>
<feature type="domain" description="Acyl-CoA dehydrogenase/oxidase C-terminal" evidence="6">
    <location>
        <begin position="215"/>
        <end position="348"/>
    </location>
</feature>
<keyword evidence="4" id="KW-0274">FAD</keyword>
<dbReference type="InterPro" id="IPR013786">
    <property type="entry name" value="AcylCoA_DH/ox_N"/>
</dbReference>
<feature type="domain" description="Acyl-CoA dehydrogenase/oxidase N-terminal" evidence="7">
    <location>
        <begin position="8"/>
        <end position="116"/>
    </location>
</feature>
<evidence type="ECO:0000256" key="2">
    <source>
        <dbReference type="ARBA" id="ARBA00009347"/>
    </source>
</evidence>
<dbReference type="CDD" id="cd00567">
    <property type="entry name" value="ACAD"/>
    <property type="match status" value="1"/>
</dbReference>
<dbReference type="SUPFAM" id="SSF56645">
    <property type="entry name" value="Acyl-CoA dehydrogenase NM domain-like"/>
    <property type="match status" value="1"/>
</dbReference>
<evidence type="ECO:0000256" key="4">
    <source>
        <dbReference type="ARBA" id="ARBA00022827"/>
    </source>
</evidence>
<dbReference type="RefSeq" id="WP_154372368.1">
    <property type="nucleotide sequence ID" value="NZ_WKJJ01000004.1"/>
</dbReference>
<dbReference type="EMBL" id="WKJJ01000004">
    <property type="protein sequence ID" value="MRV71658.1"/>
    <property type="molecule type" value="Genomic_DNA"/>
</dbReference>
<protein>
    <submittedName>
        <fullName evidence="8">Acyl-CoA dehydrogenase</fullName>
    </submittedName>
</protein>
<evidence type="ECO:0000313" key="9">
    <source>
        <dbReference type="Proteomes" id="UP000446768"/>
    </source>
</evidence>
<accession>A0A7X2LS98</accession>
<evidence type="ECO:0000313" key="8">
    <source>
        <dbReference type="EMBL" id="MRV71658.1"/>
    </source>
</evidence>
<reference evidence="8 9" key="1">
    <citation type="submission" date="2019-11" db="EMBL/GenBank/DDBJ databases">
        <title>Novel species isolated from a subtropical stream in China.</title>
        <authorList>
            <person name="Lu H."/>
        </authorList>
    </citation>
    <scope>NUCLEOTIDE SEQUENCE [LARGE SCALE GENOMIC DNA]</scope>
    <source>
        <strain evidence="8 9">FT92W</strain>
    </source>
</reference>
<dbReference type="Pfam" id="PF02771">
    <property type="entry name" value="Acyl-CoA_dh_N"/>
    <property type="match status" value="1"/>
</dbReference>
<proteinExistence type="inferred from homology"/>
<dbReference type="InterPro" id="IPR037069">
    <property type="entry name" value="AcylCoA_DH/ox_N_sf"/>
</dbReference>
<dbReference type="GO" id="GO:0003995">
    <property type="term" value="F:acyl-CoA dehydrogenase activity"/>
    <property type="evidence" value="ECO:0007669"/>
    <property type="project" value="TreeGrafter"/>
</dbReference>
<name>A0A7X2LS98_9BURK</name>
<dbReference type="InterPro" id="IPR046373">
    <property type="entry name" value="Acyl-CoA_Oxase/DH_mid-dom_sf"/>
</dbReference>
<comment type="caution">
    <text evidence="8">The sequence shown here is derived from an EMBL/GenBank/DDBJ whole genome shotgun (WGS) entry which is preliminary data.</text>
</comment>
<dbReference type="AlphaFoldDB" id="A0A7X2LS98"/>